<organism evidence="8 9">
    <name type="scientific">Virgibacillus tibetensis</name>
    <dbReference type="NCBI Taxonomy" id="3042313"/>
    <lineage>
        <taxon>Bacteria</taxon>
        <taxon>Bacillati</taxon>
        <taxon>Bacillota</taxon>
        <taxon>Bacilli</taxon>
        <taxon>Bacillales</taxon>
        <taxon>Bacillaceae</taxon>
        <taxon>Virgibacillus</taxon>
    </lineage>
</organism>
<evidence type="ECO:0000259" key="7">
    <source>
        <dbReference type="PROSITE" id="PS51007"/>
    </source>
</evidence>
<keyword evidence="9" id="KW-1185">Reference proteome</keyword>
<evidence type="ECO:0000313" key="9">
    <source>
        <dbReference type="Proteomes" id="UP001335737"/>
    </source>
</evidence>
<feature type="domain" description="Cytochrome c" evidence="7">
    <location>
        <begin position="14"/>
        <end position="88"/>
    </location>
</feature>
<proteinExistence type="predicted"/>
<protein>
    <submittedName>
        <fullName evidence="8">Cytochrome c</fullName>
    </submittedName>
</protein>
<evidence type="ECO:0000256" key="5">
    <source>
        <dbReference type="ARBA" id="ARBA00023004"/>
    </source>
</evidence>
<keyword evidence="2 6" id="KW-0349">Heme</keyword>
<dbReference type="SUPFAM" id="SSF46626">
    <property type="entry name" value="Cytochrome c"/>
    <property type="match status" value="1"/>
</dbReference>
<evidence type="ECO:0000256" key="6">
    <source>
        <dbReference type="PROSITE-ProRule" id="PRU00433"/>
    </source>
</evidence>
<sequence length="92" mass="9856">MDFNQGKEENEGTVSVDEGLKVYENNCLSCQGAEGAGGHNGSNLQGIGMDREQIIEQVKNRSGGMPGFEGTLTEEEIEAVTEYLLSLEEEGG</sequence>
<dbReference type="EMBL" id="JARZFX010000012">
    <property type="protein sequence ID" value="MEC5425233.1"/>
    <property type="molecule type" value="Genomic_DNA"/>
</dbReference>
<reference evidence="8 9" key="1">
    <citation type="journal article" date="2024" name="Int. J. Syst. Evol. Microbiol.">
        <title>Virgibacillus tibetensis sp. nov., isolated from salt lake on the Tibetan Plateau of China.</title>
        <authorList>
            <person name="Phurbu D."/>
            <person name="Liu Z.-X."/>
            <person name="Wang R."/>
            <person name="Zheng Y.-Y."/>
            <person name="Liu H.-C."/>
            <person name="Zhou Y.-G."/>
            <person name="Yu Y.-J."/>
            <person name="Li A.-H."/>
        </authorList>
    </citation>
    <scope>NUCLEOTIDE SEQUENCE [LARGE SCALE GENOMIC DNA]</scope>
    <source>
        <strain evidence="8 9">C22-A2</strain>
    </source>
</reference>
<dbReference type="RefSeq" id="WP_327608786.1">
    <property type="nucleotide sequence ID" value="NZ_JARZFX010000012.1"/>
</dbReference>
<keyword evidence="4" id="KW-0249">Electron transport</keyword>
<comment type="caution">
    <text evidence="8">The sequence shown here is derived from an EMBL/GenBank/DDBJ whole genome shotgun (WGS) entry which is preliminary data.</text>
</comment>
<dbReference type="Proteomes" id="UP001335737">
    <property type="component" value="Unassembled WGS sequence"/>
</dbReference>
<name>A0ABU6KIT1_9BACI</name>
<evidence type="ECO:0000256" key="2">
    <source>
        <dbReference type="ARBA" id="ARBA00022617"/>
    </source>
</evidence>
<evidence type="ECO:0000313" key="8">
    <source>
        <dbReference type="EMBL" id="MEC5425233.1"/>
    </source>
</evidence>
<dbReference type="InterPro" id="IPR008168">
    <property type="entry name" value="Cyt_C_IC"/>
</dbReference>
<evidence type="ECO:0000256" key="3">
    <source>
        <dbReference type="ARBA" id="ARBA00022723"/>
    </source>
</evidence>
<dbReference type="Pfam" id="PF13442">
    <property type="entry name" value="Cytochrome_CBB3"/>
    <property type="match status" value="1"/>
</dbReference>
<evidence type="ECO:0000256" key="4">
    <source>
        <dbReference type="ARBA" id="ARBA00022982"/>
    </source>
</evidence>
<keyword evidence="5 6" id="KW-0408">Iron</keyword>
<dbReference type="PROSITE" id="PS51007">
    <property type="entry name" value="CYTC"/>
    <property type="match status" value="1"/>
</dbReference>
<keyword evidence="3 6" id="KW-0479">Metal-binding</keyword>
<keyword evidence="1" id="KW-0813">Transport</keyword>
<dbReference type="InterPro" id="IPR036909">
    <property type="entry name" value="Cyt_c-like_dom_sf"/>
</dbReference>
<accession>A0ABU6KIT1</accession>
<evidence type="ECO:0000256" key="1">
    <source>
        <dbReference type="ARBA" id="ARBA00022448"/>
    </source>
</evidence>
<gene>
    <name evidence="8" type="ORF">QGM71_17240</name>
</gene>
<dbReference type="InterPro" id="IPR009056">
    <property type="entry name" value="Cyt_c-like_dom"/>
</dbReference>
<dbReference type="Gene3D" id="1.10.760.10">
    <property type="entry name" value="Cytochrome c-like domain"/>
    <property type="match status" value="1"/>
</dbReference>
<dbReference type="PRINTS" id="PR00605">
    <property type="entry name" value="CYTCHROMECIC"/>
</dbReference>